<keyword evidence="15 25" id="KW-0464">Manganese</keyword>
<comment type="cofactor">
    <cofactor evidence="25">
        <name>Mg(2+)</name>
        <dbReference type="ChEBI" id="CHEBI:18420"/>
    </cofactor>
    <cofactor evidence="25">
        <name>Mn(2+)</name>
        <dbReference type="ChEBI" id="CHEBI:29035"/>
    </cofactor>
    <text evidence="25">Binds 2 magnesium or manganese ions per subunit.</text>
</comment>
<dbReference type="NCBIfam" id="TIGR01205">
    <property type="entry name" value="D_ala_D_alaTIGR"/>
    <property type="match status" value="1"/>
</dbReference>
<dbReference type="Pfam" id="PF01820">
    <property type="entry name" value="Dala_Dala_lig_N"/>
    <property type="match status" value="1"/>
</dbReference>
<dbReference type="InterPro" id="IPR011095">
    <property type="entry name" value="Dala_Dala_lig_C"/>
</dbReference>
<evidence type="ECO:0000256" key="24">
    <source>
        <dbReference type="PIRSR" id="PIRSR039102-2"/>
    </source>
</evidence>
<organism evidence="28 29">
    <name type="scientific">Alicyclobacillus cellulosilyticus</name>
    <dbReference type="NCBI Taxonomy" id="1003997"/>
    <lineage>
        <taxon>Bacteria</taxon>
        <taxon>Bacillati</taxon>
        <taxon>Bacillota</taxon>
        <taxon>Bacilli</taxon>
        <taxon>Bacillales</taxon>
        <taxon>Alicyclobacillaceae</taxon>
        <taxon>Alicyclobacillus</taxon>
    </lineage>
</organism>
<dbReference type="PIRSF" id="PIRSF039102">
    <property type="entry name" value="Ddl/VanB"/>
    <property type="match status" value="1"/>
</dbReference>
<keyword evidence="9 25" id="KW-0479">Metal-binding</keyword>
<reference evidence="28" key="1">
    <citation type="journal article" date="2014" name="Int. J. Syst. Evol. Microbiol.">
        <title>Complete genome sequence of Corynebacterium casei LMG S-19264T (=DSM 44701T), isolated from a smear-ripened cheese.</title>
        <authorList>
            <consortium name="US DOE Joint Genome Institute (JGI-PGF)"/>
            <person name="Walter F."/>
            <person name="Albersmeier A."/>
            <person name="Kalinowski J."/>
            <person name="Ruckert C."/>
        </authorList>
    </citation>
    <scope>NUCLEOTIDE SEQUENCE</scope>
    <source>
        <strain evidence="28">JCM 18487</strain>
    </source>
</reference>
<dbReference type="Gene3D" id="3.30.1490.20">
    <property type="entry name" value="ATP-grasp fold, A domain"/>
    <property type="match status" value="1"/>
</dbReference>
<keyword evidence="29" id="KW-1185">Reference proteome</keyword>
<evidence type="ECO:0000256" key="2">
    <source>
        <dbReference type="ARBA" id="ARBA00003921"/>
    </source>
</evidence>
<evidence type="ECO:0000256" key="9">
    <source>
        <dbReference type="ARBA" id="ARBA00022723"/>
    </source>
</evidence>
<dbReference type="PROSITE" id="PS00844">
    <property type="entry name" value="DALA_DALA_LIGASE_2"/>
    <property type="match status" value="1"/>
</dbReference>
<dbReference type="GO" id="GO:0005524">
    <property type="term" value="F:ATP binding"/>
    <property type="evidence" value="ECO:0007669"/>
    <property type="project" value="UniProtKB-UniRule"/>
</dbReference>
<dbReference type="EC" id="6.3.2.4" evidence="6 22"/>
<accession>A0A917K090</accession>
<proteinExistence type="inferred from homology"/>
<evidence type="ECO:0000256" key="12">
    <source>
        <dbReference type="ARBA" id="ARBA00022842"/>
    </source>
</evidence>
<dbReference type="InterPro" id="IPR000291">
    <property type="entry name" value="D-Ala_lig_Van_CS"/>
</dbReference>
<dbReference type="Proteomes" id="UP000637695">
    <property type="component" value="Unassembled WGS sequence"/>
</dbReference>
<evidence type="ECO:0000256" key="13">
    <source>
        <dbReference type="ARBA" id="ARBA00022960"/>
    </source>
</evidence>
<protein>
    <recommendedName>
        <fullName evidence="19 22">D-alanine--D-alanine ligase</fullName>
        <ecNumber evidence="6 22">6.3.2.4</ecNumber>
    </recommendedName>
    <alternativeName>
        <fullName evidence="21 22">D-Ala-D-Ala ligase</fullName>
    </alternativeName>
    <alternativeName>
        <fullName evidence="20 22">D-alanylalanine synthetase</fullName>
    </alternativeName>
</protein>
<feature type="active site" evidence="23">
    <location>
        <position position="204"/>
    </location>
</feature>
<evidence type="ECO:0000256" key="21">
    <source>
        <dbReference type="ARBA" id="ARBA00077154"/>
    </source>
</evidence>
<feature type="binding site" evidence="25">
    <location>
        <position position="337"/>
    </location>
    <ligand>
        <name>Mg(2+)</name>
        <dbReference type="ChEBI" id="CHEBI:18420"/>
        <label>2</label>
    </ligand>
</feature>
<dbReference type="InterPro" id="IPR011761">
    <property type="entry name" value="ATP-grasp"/>
</dbReference>
<keyword evidence="12 25" id="KW-0460">Magnesium</keyword>
<keyword evidence="16 22" id="KW-0961">Cell wall biogenesis/degradation</keyword>
<feature type="active site" evidence="23">
    <location>
        <position position="14"/>
    </location>
</feature>
<evidence type="ECO:0000256" key="16">
    <source>
        <dbReference type="ARBA" id="ARBA00023316"/>
    </source>
</evidence>
<feature type="binding site" evidence="24">
    <location>
        <begin position="204"/>
        <end position="205"/>
    </location>
    <ligand>
        <name>ATP</name>
        <dbReference type="ChEBI" id="CHEBI:30616"/>
    </ligand>
</feature>
<feature type="binding site" evidence="24">
    <location>
        <begin position="234"/>
        <end position="242"/>
    </location>
    <ligand>
        <name>ATP</name>
        <dbReference type="ChEBI" id="CHEBI:30616"/>
    </ligand>
</feature>
<keyword evidence="13 22" id="KW-0133">Cell shape</keyword>
<feature type="binding site" evidence="24">
    <location>
        <begin position="334"/>
        <end position="335"/>
    </location>
    <ligand>
        <name>ATP</name>
        <dbReference type="ChEBI" id="CHEBI:30616"/>
    </ligand>
</feature>
<evidence type="ECO:0000256" key="19">
    <source>
        <dbReference type="ARBA" id="ARBA00068427"/>
    </source>
</evidence>
<dbReference type="HAMAP" id="MF_00047">
    <property type="entry name" value="Dala_Dala_lig"/>
    <property type="match status" value="1"/>
</dbReference>
<evidence type="ECO:0000256" key="1">
    <source>
        <dbReference type="ARBA" id="ARBA00001936"/>
    </source>
</evidence>
<dbReference type="RefSeq" id="WP_188880598.1">
    <property type="nucleotide sequence ID" value="NZ_BMOY01000002.1"/>
</dbReference>
<comment type="pathway">
    <text evidence="4 22">Cell wall biogenesis; peptidoglycan biosynthesis.</text>
</comment>
<evidence type="ECO:0000256" key="20">
    <source>
        <dbReference type="ARBA" id="ARBA00076288"/>
    </source>
</evidence>
<evidence type="ECO:0000256" key="18">
    <source>
        <dbReference type="ARBA" id="ARBA00060592"/>
    </source>
</evidence>
<dbReference type="Gene3D" id="3.30.470.20">
    <property type="entry name" value="ATP-grasp fold, B domain"/>
    <property type="match status" value="1"/>
</dbReference>
<comment type="function">
    <text evidence="2 22">Cell wall formation.</text>
</comment>
<sequence length="397" mass="44203">METVAVIFGGRSVEHEVSVVTALQVMENLDRDRFTPLPVYIAKTGVWYSSPAMLNIDAFRKERLAQTLAEADLVHWLPVPGGVVRLVPQQGERRGWFGARRAEAREVKVACAIPAAHGTYGEDGSLQGFLELADVPYTSAGVVGSAVGMDKIVMKKVFAAAGIPIVPYEWFTREAWQNDPDGVVAQVEARLTYPMFVKPSNLGSSVGITRADDASQLRRGIEIAAHYDERILVEQGVDQAVEVNVSVLGDEYTCRPSWIERPVSWESFLTYEDKYIRGNFNKGQGVAREIPANIPARVAEQVAAFAVQAFRAVHARGVVRVDFLISREEQVYVNEINTIPGSFAFYLWEPAGLSYRDLLSELIEIAKRSHRRRAQNMTTFDTDLLDRFGGQKLSLRK</sequence>
<evidence type="ECO:0000256" key="11">
    <source>
        <dbReference type="ARBA" id="ARBA00022840"/>
    </source>
</evidence>
<dbReference type="SUPFAM" id="SSF56059">
    <property type="entry name" value="Glutathione synthetase ATP-binding domain-like"/>
    <property type="match status" value="1"/>
</dbReference>
<dbReference type="InterPro" id="IPR011127">
    <property type="entry name" value="Dala_Dala_lig_N"/>
</dbReference>
<dbReference type="Pfam" id="PF07478">
    <property type="entry name" value="Dala_Dala_lig_C"/>
    <property type="match status" value="1"/>
</dbReference>
<dbReference type="PANTHER" id="PTHR23132">
    <property type="entry name" value="D-ALANINE--D-ALANINE LIGASE"/>
    <property type="match status" value="1"/>
</dbReference>
<evidence type="ECO:0000256" key="6">
    <source>
        <dbReference type="ARBA" id="ARBA00012216"/>
    </source>
</evidence>
<evidence type="ECO:0000256" key="25">
    <source>
        <dbReference type="PIRSR" id="PIRSR039102-3"/>
    </source>
</evidence>
<evidence type="ECO:0000256" key="22">
    <source>
        <dbReference type="HAMAP-Rule" id="MF_00047"/>
    </source>
</evidence>
<evidence type="ECO:0000256" key="8">
    <source>
        <dbReference type="ARBA" id="ARBA00022598"/>
    </source>
</evidence>
<feature type="binding site" evidence="25">
    <location>
        <position position="322"/>
    </location>
    <ligand>
        <name>Mg(2+)</name>
        <dbReference type="ChEBI" id="CHEBI:18420"/>
        <label>1</label>
    </ligand>
</feature>
<evidence type="ECO:0000256" key="26">
    <source>
        <dbReference type="PROSITE-ProRule" id="PRU00409"/>
    </source>
</evidence>
<dbReference type="InterPro" id="IPR016185">
    <property type="entry name" value="PreATP-grasp_dom_sf"/>
</dbReference>
<evidence type="ECO:0000313" key="29">
    <source>
        <dbReference type="Proteomes" id="UP000637695"/>
    </source>
</evidence>
<dbReference type="InterPro" id="IPR005905">
    <property type="entry name" value="D_ala_D_ala"/>
</dbReference>
<dbReference type="PROSITE" id="PS50975">
    <property type="entry name" value="ATP_GRASP"/>
    <property type="match status" value="1"/>
</dbReference>
<comment type="pathway">
    <text evidence="18">Glycan biosynthesis.</text>
</comment>
<comment type="subcellular location">
    <subcellularLocation>
        <location evidence="3 22">Cytoplasm</location>
    </subcellularLocation>
</comment>
<feature type="active site" evidence="23">
    <location>
        <position position="342"/>
    </location>
</feature>
<reference evidence="28" key="2">
    <citation type="submission" date="2020-09" db="EMBL/GenBank/DDBJ databases">
        <authorList>
            <person name="Sun Q."/>
            <person name="Ohkuma M."/>
        </authorList>
    </citation>
    <scope>NUCLEOTIDE SEQUENCE</scope>
    <source>
        <strain evidence="28">JCM 18487</strain>
    </source>
</reference>
<comment type="cofactor">
    <cofactor evidence="1">
        <name>Mn(2+)</name>
        <dbReference type="ChEBI" id="CHEBI:29035"/>
    </cofactor>
</comment>
<evidence type="ECO:0000256" key="3">
    <source>
        <dbReference type="ARBA" id="ARBA00004496"/>
    </source>
</evidence>
<dbReference type="GO" id="GO:0046872">
    <property type="term" value="F:metal ion binding"/>
    <property type="evidence" value="ECO:0007669"/>
    <property type="project" value="UniProtKB-KW"/>
</dbReference>
<feature type="binding site" evidence="24">
    <location>
        <begin position="196"/>
        <end position="198"/>
    </location>
    <ligand>
        <name>ATP</name>
        <dbReference type="ChEBI" id="CHEBI:30616"/>
    </ligand>
</feature>
<keyword evidence="7 22" id="KW-0963">Cytoplasm</keyword>
<dbReference type="GO" id="GO:0008716">
    <property type="term" value="F:D-alanine-D-alanine ligase activity"/>
    <property type="evidence" value="ECO:0007669"/>
    <property type="project" value="UniProtKB-UniRule"/>
</dbReference>
<gene>
    <name evidence="22 28" type="primary">ddl</name>
    <name evidence="28" type="ORF">GCM10010885_01780</name>
</gene>
<dbReference type="PANTHER" id="PTHR23132:SF25">
    <property type="entry name" value="D-ALANINE--D-ALANINE LIGASE A"/>
    <property type="match status" value="1"/>
</dbReference>
<feature type="domain" description="ATP-grasp" evidence="27">
    <location>
        <begin position="155"/>
        <end position="364"/>
    </location>
</feature>
<evidence type="ECO:0000256" key="10">
    <source>
        <dbReference type="ARBA" id="ARBA00022741"/>
    </source>
</evidence>
<keyword evidence="14 22" id="KW-0573">Peptidoglycan synthesis</keyword>
<dbReference type="GO" id="GO:0005829">
    <property type="term" value="C:cytosol"/>
    <property type="evidence" value="ECO:0007669"/>
    <property type="project" value="TreeGrafter"/>
</dbReference>
<evidence type="ECO:0000256" key="23">
    <source>
        <dbReference type="PIRSR" id="PIRSR039102-1"/>
    </source>
</evidence>
<evidence type="ECO:0000313" key="28">
    <source>
        <dbReference type="EMBL" id="GGI95764.1"/>
    </source>
</evidence>
<evidence type="ECO:0000256" key="4">
    <source>
        <dbReference type="ARBA" id="ARBA00004752"/>
    </source>
</evidence>
<evidence type="ECO:0000256" key="15">
    <source>
        <dbReference type="ARBA" id="ARBA00023211"/>
    </source>
</evidence>
<evidence type="ECO:0000256" key="17">
    <source>
        <dbReference type="ARBA" id="ARBA00047614"/>
    </source>
</evidence>
<feature type="binding site" evidence="25">
    <location>
        <position position="335"/>
    </location>
    <ligand>
        <name>Mg(2+)</name>
        <dbReference type="ChEBI" id="CHEBI:18420"/>
        <label>2</label>
    </ligand>
</feature>
<dbReference type="FunFam" id="3.30.1490.20:FF:000007">
    <property type="entry name" value="D-alanine--D-alanine ligase"/>
    <property type="match status" value="1"/>
</dbReference>
<keyword evidence="8 22" id="KW-0436">Ligase</keyword>
<feature type="binding site" evidence="25">
    <location>
        <position position="335"/>
    </location>
    <ligand>
        <name>Mg(2+)</name>
        <dbReference type="ChEBI" id="CHEBI:18420"/>
        <label>1</label>
    </ligand>
</feature>
<evidence type="ECO:0000256" key="5">
    <source>
        <dbReference type="ARBA" id="ARBA00010871"/>
    </source>
</evidence>
<comment type="caution">
    <text evidence="28">The sequence shown here is derived from an EMBL/GenBank/DDBJ whole genome shotgun (WGS) entry which is preliminary data.</text>
</comment>
<dbReference type="PROSITE" id="PS00843">
    <property type="entry name" value="DALA_DALA_LIGASE_1"/>
    <property type="match status" value="1"/>
</dbReference>
<feature type="binding site" evidence="24">
    <location>
        <position position="151"/>
    </location>
    <ligand>
        <name>ATP</name>
        <dbReference type="ChEBI" id="CHEBI:30616"/>
    </ligand>
</feature>
<dbReference type="EMBL" id="BMOY01000002">
    <property type="protein sequence ID" value="GGI95764.1"/>
    <property type="molecule type" value="Genomic_DNA"/>
</dbReference>
<dbReference type="SUPFAM" id="SSF52440">
    <property type="entry name" value="PreATP-grasp domain"/>
    <property type="match status" value="1"/>
</dbReference>
<keyword evidence="11 26" id="KW-0067">ATP-binding</keyword>
<comment type="catalytic activity">
    <reaction evidence="17 22">
        <text>2 D-alanine + ATP = D-alanyl-D-alanine + ADP + phosphate + H(+)</text>
        <dbReference type="Rhea" id="RHEA:11224"/>
        <dbReference type="ChEBI" id="CHEBI:15378"/>
        <dbReference type="ChEBI" id="CHEBI:30616"/>
        <dbReference type="ChEBI" id="CHEBI:43474"/>
        <dbReference type="ChEBI" id="CHEBI:57416"/>
        <dbReference type="ChEBI" id="CHEBI:57822"/>
        <dbReference type="ChEBI" id="CHEBI:456216"/>
        <dbReference type="EC" id="6.3.2.4"/>
    </reaction>
</comment>
<comment type="similarity">
    <text evidence="5 22">Belongs to the D-alanine--D-alanine ligase family.</text>
</comment>
<dbReference type="GO" id="GO:0009252">
    <property type="term" value="P:peptidoglycan biosynthetic process"/>
    <property type="evidence" value="ECO:0007669"/>
    <property type="project" value="UniProtKB-UniRule"/>
</dbReference>
<evidence type="ECO:0000256" key="7">
    <source>
        <dbReference type="ARBA" id="ARBA00022490"/>
    </source>
</evidence>
<dbReference type="NCBIfam" id="NF002528">
    <property type="entry name" value="PRK01966.1-4"/>
    <property type="match status" value="1"/>
</dbReference>
<evidence type="ECO:0000259" key="27">
    <source>
        <dbReference type="PROSITE" id="PS50975"/>
    </source>
</evidence>
<keyword evidence="10 24" id="KW-0547">Nucleotide-binding</keyword>
<evidence type="ECO:0000256" key="14">
    <source>
        <dbReference type="ARBA" id="ARBA00022984"/>
    </source>
</evidence>
<dbReference type="Gene3D" id="3.40.50.20">
    <property type="match status" value="1"/>
</dbReference>
<dbReference type="AlphaFoldDB" id="A0A917K090"/>
<dbReference type="GO" id="GO:0071555">
    <property type="term" value="P:cell wall organization"/>
    <property type="evidence" value="ECO:0007669"/>
    <property type="project" value="UniProtKB-KW"/>
</dbReference>
<name>A0A917K090_9BACL</name>
<dbReference type="InterPro" id="IPR013815">
    <property type="entry name" value="ATP_grasp_subdomain_1"/>
</dbReference>
<dbReference type="GO" id="GO:0008360">
    <property type="term" value="P:regulation of cell shape"/>
    <property type="evidence" value="ECO:0007669"/>
    <property type="project" value="UniProtKB-KW"/>
</dbReference>